<sequence>MTTYRAATPHHPGTADGEPTAVSNVPQPMSRTFEMAMSPVDVHVAAARDTSAALLRRWALPDPTVEEARLIVSELVTNAIKHGSGAVKLRVQYGSHQVRIEVTDGSRAPARRRRAGTNDVSGRGLFLVACLSQRWGTTHDGRTTYAVVPAPPEVERGPATALDPTPPEGLEKPMASATWGVCDSGAS</sequence>
<keyword evidence="4" id="KW-0547">Nucleotide-binding</keyword>
<proteinExistence type="predicted"/>
<dbReference type="EMBL" id="JAOZYC010000192">
    <property type="protein sequence ID" value="MEB8343416.1"/>
    <property type="molecule type" value="Genomic_DNA"/>
</dbReference>
<name>A0ABU6FH77_9ACTN</name>
<dbReference type="InterPro" id="IPR036890">
    <property type="entry name" value="HATPase_C_sf"/>
</dbReference>
<dbReference type="SUPFAM" id="SSF55874">
    <property type="entry name" value="ATPase domain of HSP90 chaperone/DNA topoisomerase II/histidine kinase"/>
    <property type="match status" value="1"/>
</dbReference>
<evidence type="ECO:0000256" key="1">
    <source>
        <dbReference type="ARBA" id="ARBA00022527"/>
    </source>
</evidence>
<dbReference type="GO" id="GO:0005524">
    <property type="term" value="F:ATP binding"/>
    <property type="evidence" value="ECO:0007669"/>
    <property type="project" value="UniProtKB-KW"/>
</dbReference>
<feature type="domain" description="Histidine kinase/HSP90-like ATPase" evidence="3">
    <location>
        <begin position="43"/>
        <end position="135"/>
    </location>
</feature>
<gene>
    <name evidence="4" type="ORF">OKJ99_38600</name>
</gene>
<dbReference type="Proteomes" id="UP001354931">
    <property type="component" value="Unassembled WGS sequence"/>
</dbReference>
<reference evidence="4 5" key="1">
    <citation type="submission" date="2022-10" db="EMBL/GenBank/DDBJ databases">
        <authorList>
            <person name="Xie J."/>
            <person name="Shen N."/>
        </authorList>
    </citation>
    <scope>NUCLEOTIDE SEQUENCE [LARGE SCALE GENOMIC DNA]</scope>
    <source>
        <strain evidence="4 5">YIM65594</strain>
    </source>
</reference>
<dbReference type="InterPro" id="IPR050267">
    <property type="entry name" value="Anti-sigma-factor_SerPK"/>
</dbReference>
<dbReference type="Gene3D" id="3.30.565.10">
    <property type="entry name" value="Histidine kinase-like ATPase, C-terminal domain"/>
    <property type="match status" value="1"/>
</dbReference>
<dbReference type="PANTHER" id="PTHR35526">
    <property type="entry name" value="ANTI-SIGMA-F FACTOR RSBW-RELATED"/>
    <property type="match status" value="1"/>
</dbReference>
<keyword evidence="1" id="KW-0808">Transferase</keyword>
<dbReference type="Pfam" id="PF13581">
    <property type="entry name" value="HATPase_c_2"/>
    <property type="match status" value="1"/>
</dbReference>
<dbReference type="PANTHER" id="PTHR35526:SF3">
    <property type="entry name" value="ANTI-SIGMA-F FACTOR RSBW"/>
    <property type="match status" value="1"/>
</dbReference>
<evidence type="ECO:0000256" key="2">
    <source>
        <dbReference type="SAM" id="MobiDB-lite"/>
    </source>
</evidence>
<keyword evidence="1" id="KW-0723">Serine/threonine-protein kinase</keyword>
<feature type="region of interest" description="Disordered" evidence="2">
    <location>
        <begin position="1"/>
        <end position="22"/>
    </location>
</feature>
<keyword evidence="5" id="KW-1185">Reference proteome</keyword>
<protein>
    <submittedName>
        <fullName evidence="4">ATP-binding protein</fullName>
    </submittedName>
</protein>
<keyword evidence="4" id="KW-0067">ATP-binding</keyword>
<dbReference type="RefSeq" id="WP_326023087.1">
    <property type="nucleotide sequence ID" value="NZ_JAOZYC010000192.1"/>
</dbReference>
<evidence type="ECO:0000313" key="4">
    <source>
        <dbReference type="EMBL" id="MEB8343416.1"/>
    </source>
</evidence>
<evidence type="ECO:0000259" key="3">
    <source>
        <dbReference type="Pfam" id="PF13581"/>
    </source>
</evidence>
<dbReference type="CDD" id="cd16936">
    <property type="entry name" value="HATPase_RsbW-like"/>
    <property type="match status" value="1"/>
</dbReference>
<accession>A0ABU6FH77</accession>
<comment type="caution">
    <text evidence="4">The sequence shown here is derived from an EMBL/GenBank/DDBJ whole genome shotgun (WGS) entry which is preliminary data.</text>
</comment>
<keyword evidence="1" id="KW-0418">Kinase</keyword>
<evidence type="ECO:0000313" key="5">
    <source>
        <dbReference type="Proteomes" id="UP001354931"/>
    </source>
</evidence>
<feature type="region of interest" description="Disordered" evidence="2">
    <location>
        <begin position="153"/>
        <end position="176"/>
    </location>
</feature>
<dbReference type="InterPro" id="IPR003594">
    <property type="entry name" value="HATPase_dom"/>
</dbReference>
<organism evidence="4 5">
    <name type="scientific">Streptomyces endophyticus</name>
    <dbReference type="NCBI Taxonomy" id="714166"/>
    <lineage>
        <taxon>Bacteria</taxon>
        <taxon>Bacillati</taxon>
        <taxon>Actinomycetota</taxon>
        <taxon>Actinomycetes</taxon>
        <taxon>Kitasatosporales</taxon>
        <taxon>Streptomycetaceae</taxon>
        <taxon>Streptomyces</taxon>
    </lineage>
</organism>